<comment type="pathway">
    <text evidence="3">Protein modification; protein glycosylation.</text>
</comment>
<dbReference type="PANTHER" id="PTHR11226">
    <property type="entry name" value="UDP-GLUCOSE GLYCOPROTEIN:GLUCOSYLTRANSFERASE"/>
    <property type="match status" value="1"/>
</dbReference>
<dbReference type="STRING" id="984485.A0A1E4RHS5"/>
<dbReference type="Pfam" id="PF18400">
    <property type="entry name" value="Thioredoxin_12"/>
    <property type="match status" value="1"/>
</dbReference>
<evidence type="ECO:0000256" key="10">
    <source>
        <dbReference type="SAM" id="SignalP"/>
    </source>
</evidence>
<keyword evidence="5" id="KW-0808">Transferase</keyword>
<keyword evidence="7" id="KW-0256">Endoplasmic reticulum</keyword>
<sequence>MYTFLWRVVVFSLAVVVSASKENTEDNNNFGIDLQASWAQIPFKLNLLESVASRNESLYLQVLPRIIGFVDSNDSDDDREPDVDGGNEISDAAIYDEVLRSLNLDSIQESFVNFNLVNKIYSPRVQAQFKYYNDVVMPKYQGKLTESCSVDSFGNEVDGVKDGKFPSWVQYNDKIYCSPDELYALQTDSKSLNEEILPFDRVIGANGEAPLLVLYGDINSDSFISMFENMYLSAKEGKLRFVWRYIPTQDLGPEYLGGYGVDLTLKRTDYLAVDDRNIKEIEAKSSKKTSNSKKLKLENDLNAIAQSNADLHPITKDQLKDLGSKLVTFIQSNSYKAIKKYDLLKTVLNDFPKYAYYISKLKNQKQFPFVNDVIEQNRKIGASEDSNGIYINGLSIPKEQFDLTTLVHQIESELKVSNELVEYGFTIPQAKKLITKFALLSAVKESQFKTGNSLMGDNENRFKLYEHEFVPNAKDKKGGVLFFNNIETESSYLLYSANRQEMYIGPGAYQMPHGQIPALKENVHDLIFVINFSHKEQLKVFFAMAKFFLDRGIPKQIGILPLIGSDPRDEKLAQLFYFLAEKGSAKESLALLYKYFETTNVDEENALFETINIPEDHIHSYAEFRDTLHKFSIDSPSVIFNGVINDLQGSTWQKDMKNQVAQDVRLLQHHIRQETDQGKKLKDILYENAKSERNLRVIPKDPANILYKRISNEMYEKSVGFKKDLENKELSGTFWLIGDFNEKKLIDQFIIILKVIAKSSSPNSMQIRVINTSQNNDLLDQLQEKFSNKPLNKSNTKNLIDYIKDYKSGSLESLRSESVSKLLEENEFQLHQPSLIFNSRYFRLTEIFKAKELQTLIEYEFKQRLSIIKDLVEAYPEDFSYRTLFDFNRNSGSDNIDWFDLVLSSITKSFYVDDFLILLDDVARFDFSSLNMNNTIDVVDYDNKKPIDILLIIDPTEEYSQKLVNVIGSILDFPFVNIKILLQPNEKSDEDVSIKRFYRGVFPASRPQFDSEGNFDVKYQANFTNLPEDQLFTTDIDGPHKWIITSHDTAPENVDLDNIKLSNYEYTQISGSYELKNILVEGYANDVRIAFPTTGLELELISTNDKIDTNVMATYGYFQLPADAGIWTLSIKSDSISSKHCSLLSASSNRYVANDTPLKSVQVPVFDLNGKTLSVRVTKNPGYENKNLLIELANGGLEHKDETKGSSWFGSLINSGKKEVKPKQADINVFSIASGHLYERLMGIMIASVRAHTNKLVKFWIIDNYISPQFKKLLPKLAQKYDVEYQLITYKWPVWLTKQREKQRTIWGYKILFLDVIFPQDLDKVIFVDADLIVRSDLSELVDFDLEGAPYGFTPMCDSREEMEGFRFWKLGYWTQVLQGGLNYHISALYVVDLNNFRALTAGDRLRNHYDRLASDPNSLSNLDQDLPNNMQKWIKIKSLPQEWLWCETWCSDQTFSSAKVVDLCNNPLTKENKLDRAKRQIPEWTSYDDQIHALQHPVSDSSDRPVSEHAHDEL</sequence>
<dbReference type="EMBL" id="KV454541">
    <property type="protein sequence ID" value="ODV66808.1"/>
    <property type="molecule type" value="Genomic_DNA"/>
</dbReference>
<evidence type="ECO:0000259" key="14">
    <source>
        <dbReference type="Pfam" id="PF18403"/>
    </source>
</evidence>
<dbReference type="Gene3D" id="3.90.550.10">
    <property type="entry name" value="Spore Coat Polysaccharide Biosynthesis Protein SpsA, Chain A"/>
    <property type="match status" value="1"/>
</dbReference>
<comment type="similarity">
    <text evidence="4">Belongs to the glycosyltransferase 8 family.</text>
</comment>
<evidence type="ECO:0000259" key="12">
    <source>
        <dbReference type="Pfam" id="PF18401"/>
    </source>
</evidence>
<dbReference type="SUPFAM" id="SSF53448">
    <property type="entry name" value="Nucleotide-diphospho-sugar transferases"/>
    <property type="match status" value="1"/>
</dbReference>
<dbReference type="CDD" id="cd06432">
    <property type="entry name" value="GT8_HUGT1_C_like"/>
    <property type="match status" value="1"/>
</dbReference>
<dbReference type="Pfam" id="PF18403">
    <property type="entry name" value="Thioredoxin_15"/>
    <property type="match status" value="1"/>
</dbReference>
<feature type="compositionally biased region" description="Basic and acidic residues" evidence="9">
    <location>
        <begin position="1502"/>
        <end position="1515"/>
    </location>
</feature>
<dbReference type="InterPro" id="IPR040497">
    <property type="entry name" value="Glyco_transf_24"/>
</dbReference>
<evidence type="ECO:0000259" key="15">
    <source>
        <dbReference type="Pfam" id="PF18404"/>
    </source>
</evidence>
<gene>
    <name evidence="16" type="ORF">HYPBUDRAFT_6128</name>
</gene>
<dbReference type="InterPro" id="IPR040694">
    <property type="entry name" value="UGGT_TRXL_2"/>
</dbReference>
<comment type="cofactor">
    <cofactor evidence="1">
        <name>Ca(2+)</name>
        <dbReference type="ChEBI" id="CHEBI:29108"/>
    </cofactor>
</comment>
<evidence type="ECO:0000259" key="13">
    <source>
        <dbReference type="Pfam" id="PF18402"/>
    </source>
</evidence>
<evidence type="ECO:0000259" key="11">
    <source>
        <dbReference type="Pfam" id="PF18400"/>
    </source>
</evidence>
<organism evidence="16 17">
    <name type="scientific">Hyphopichia burtonii NRRL Y-1933</name>
    <dbReference type="NCBI Taxonomy" id="984485"/>
    <lineage>
        <taxon>Eukaryota</taxon>
        <taxon>Fungi</taxon>
        <taxon>Dikarya</taxon>
        <taxon>Ascomycota</taxon>
        <taxon>Saccharomycotina</taxon>
        <taxon>Pichiomycetes</taxon>
        <taxon>Debaryomycetaceae</taxon>
        <taxon>Hyphopichia</taxon>
    </lineage>
</organism>
<proteinExistence type="inferred from homology"/>
<dbReference type="InterPro" id="IPR040692">
    <property type="entry name" value="UGGT_TRXL_3"/>
</dbReference>
<dbReference type="RefSeq" id="XP_020075875.1">
    <property type="nucleotide sequence ID" value="XM_020223549.1"/>
</dbReference>
<feature type="domain" description="Glucosyltransferase 24 catalytic" evidence="15">
    <location>
        <begin position="1227"/>
        <end position="1494"/>
    </location>
</feature>
<evidence type="ECO:0000256" key="8">
    <source>
        <dbReference type="ARBA" id="ARBA00023180"/>
    </source>
</evidence>
<dbReference type="InterPro" id="IPR029044">
    <property type="entry name" value="Nucleotide-diphossugar_trans"/>
</dbReference>
<feature type="domain" description="UDP-glucose:glycoprotein glucosyltransferase thioredoxin-like" evidence="14">
    <location>
        <begin position="707"/>
        <end position="874"/>
    </location>
</feature>
<feature type="signal peptide" evidence="10">
    <location>
        <begin position="1"/>
        <end position="19"/>
    </location>
</feature>
<dbReference type="Pfam" id="PF18401">
    <property type="entry name" value="Thioredoxin_13"/>
    <property type="match status" value="1"/>
</dbReference>
<dbReference type="PANTHER" id="PTHR11226:SF0">
    <property type="entry name" value="UDP-GLUCOSE:GLYCOPROTEIN GLUCOSYLTRANSFERASE"/>
    <property type="match status" value="1"/>
</dbReference>
<dbReference type="GO" id="GO:0003980">
    <property type="term" value="F:UDP-glucose:glycoprotein glucosyltransferase activity"/>
    <property type="evidence" value="ECO:0007669"/>
    <property type="project" value="InterPro"/>
</dbReference>
<evidence type="ECO:0000256" key="5">
    <source>
        <dbReference type="ARBA" id="ARBA00022679"/>
    </source>
</evidence>
<evidence type="ECO:0000313" key="16">
    <source>
        <dbReference type="EMBL" id="ODV66808.1"/>
    </source>
</evidence>
<dbReference type="GO" id="GO:0005788">
    <property type="term" value="C:endoplasmic reticulum lumen"/>
    <property type="evidence" value="ECO:0007669"/>
    <property type="project" value="UniProtKB-SubCell"/>
</dbReference>
<protein>
    <recommendedName>
        <fullName evidence="18">Glycosyltransferase family 24 protein</fullName>
    </recommendedName>
</protein>
<dbReference type="UniPathway" id="UPA00378"/>
<keyword evidence="8" id="KW-0325">Glycoprotein</keyword>
<dbReference type="Pfam" id="PF06427">
    <property type="entry name" value="UDP-g_GGTase"/>
    <property type="match status" value="1"/>
</dbReference>
<evidence type="ECO:0008006" key="18">
    <source>
        <dbReference type="Google" id="ProtNLM"/>
    </source>
</evidence>
<dbReference type="GO" id="GO:0051082">
    <property type="term" value="F:unfolded protein binding"/>
    <property type="evidence" value="ECO:0007669"/>
    <property type="project" value="TreeGrafter"/>
</dbReference>
<evidence type="ECO:0000256" key="4">
    <source>
        <dbReference type="ARBA" id="ARBA00006351"/>
    </source>
</evidence>
<dbReference type="GO" id="GO:0036503">
    <property type="term" value="P:ERAD pathway"/>
    <property type="evidence" value="ECO:0007669"/>
    <property type="project" value="TreeGrafter"/>
</dbReference>
<evidence type="ECO:0000256" key="7">
    <source>
        <dbReference type="ARBA" id="ARBA00022824"/>
    </source>
</evidence>
<keyword evidence="6 10" id="KW-0732">Signal</keyword>
<feature type="domain" description="UGGT thioredoxin-like" evidence="12">
    <location>
        <begin position="307"/>
        <end position="445"/>
    </location>
</feature>
<dbReference type="InterPro" id="IPR040525">
    <property type="entry name" value="UGGT_TRXL_4"/>
</dbReference>
<dbReference type="InterPro" id="IPR040693">
    <property type="entry name" value="UGGT_TRXL_1"/>
</dbReference>
<feature type="domain" description="UGGT thioredoxin-like" evidence="13">
    <location>
        <begin position="476"/>
        <end position="697"/>
    </location>
</feature>
<reference evidence="17" key="1">
    <citation type="submission" date="2016-05" db="EMBL/GenBank/DDBJ databases">
        <title>Comparative genomics of biotechnologically important yeasts.</title>
        <authorList>
            <consortium name="DOE Joint Genome Institute"/>
            <person name="Riley R."/>
            <person name="Haridas S."/>
            <person name="Wolfe K.H."/>
            <person name="Lopes M.R."/>
            <person name="Hittinger C.T."/>
            <person name="Goker M."/>
            <person name="Salamov A."/>
            <person name="Wisecaver J."/>
            <person name="Long T.M."/>
            <person name="Aerts A.L."/>
            <person name="Barry K."/>
            <person name="Choi C."/>
            <person name="Clum A."/>
            <person name="Coughlan A.Y."/>
            <person name="Deshpande S."/>
            <person name="Douglass A.P."/>
            <person name="Hanson S.J."/>
            <person name="Klenk H.-P."/>
            <person name="Labutti K."/>
            <person name="Lapidus A."/>
            <person name="Lindquist E."/>
            <person name="Lipzen A."/>
            <person name="Meier-Kolthoff J.P."/>
            <person name="Ohm R.A."/>
            <person name="Otillar R.P."/>
            <person name="Pangilinan J."/>
            <person name="Peng Y."/>
            <person name="Rokas A."/>
            <person name="Rosa C.A."/>
            <person name="Scheuner C."/>
            <person name="Sibirny A.A."/>
            <person name="Slot J.C."/>
            <person name="Stielow J.B."/>
            <person name="Sun H."/>
            <person name="Kurtzman C.P."/>
            <person name="Blackwell M."/>
            <person name="Grigoriev I.V."/>
            <person name="Jeffries T.W."/>
        </authorList>
    </citation>
    <scope>NUCLEOTIDE SEQUENCE [LARGE SCALE GENOMIC DNA]</scope>
    <source>
        <strain evidence="17">NRRL Y-1933</strain>
    </source>
</reference>
<feature type="region of interest" description="Disordered" evidence="9">
    <location>
        <begin position="1496"/>
        <end position="1515"/>
    </location>
</feature>
<evidence type="ECO:0000313" key="17">
    <source>
        <dbReference type="Proteomes" id="UP000095085"/>
    </source>
</evidence>
<dbReference type="Proteomes" id="UP000095085">
    <property type="component" value="Unassembled WGS sequence"/>
</dbReference>
<evidence type="ECO:0000256" key="2">
    <source>
        <dbReference type="ARBA" id="ARBA00004319"/>
    </source>
</evidence>
<dbReference type="Pfam" id="PF18402">
    <property type="entry name" value="Thioredoxin_14"/>
    <property type="match status" value="1"/>
</dbReference>
<keyword evidence="17" id="KW-1185">Reference proteome</keyword>
<dbReference type="Pfam" id="PF18404">
    <property type="entry name" value="Glyco_transf_24"/>
    <property type="match status" value="1"/>
</dbReference>
<feature type="chain" id="PRO_5009162297" description="Glycosyltransferase family 24 protein" evidence="10">
    <location>
        <begin position="20"/>
        <end position="1515"/>
    </location>
</feature>
<evidence type="ECO:0000256" key="6">
    <source>
        <dbReference type="ARBA" id="ARBA00022729"/>
    </source>
</evidence>
<dbReference type="GeneID" id="30998098"/>
<dbReference type="GO" id="GO:0018279">
    <property type="term" value="P:protein N-linked glycosylation via asparagine"/>
    <property type="evidence" value="ECO:0007669"/>
    <property type="project" value="TreeGrafter"/>
</dbReference>
<dbReference type="OrthoDB" id="27683at2759"/>
<feature type="domain" description="UGGT thioredoxin-like" evidence="11">
    <location>
        <begin position="42"/>
        <end position="249"/>
    </location>
</feature>
<comment type="subcellular location">
    <subcellularLocation>
        <location evidence="2">Endoplasmic reticulum lumen</location>
    </subcellularLocation>
</comment>
<dbReference type="InterPro" id="IPR009448">
    <property type="entry name" value="UDP-g_GGtrans"/>
</dbReference>
<evidence type="ECO:0000256" key="3">
    <source>
        <dbReference type="ARBA" id="ARBA00004922"/>
    </source>
</evidence>
<evidence type="ECO:0000256" key="1">
    <source>
        <dbReference type="ARBA" id="ARBA00001913"/>
    </source>
</evidence>
<accession>A0A1E4RHS5</accession>
<name>A0A1E4RHS5_9ASCO</name>
<evidence type="ECO:0000256" key="9">
    <source>
        <dbReference type="SAM" id="MobiDB-lite"/>
    </source>
</evidence>